<gene>
    <name evidence="9" type="ORF">ISP15_11735</name>
</gene>
<dbReference type="Gene3D" id="1.10.287.130">
    <property type="match status" value="1"/>
</dbReference>
<dbReference type="InterPro" id="IPR001789">
    <property type="entry name" value="Sig_transdc_resp-reg_receiver"/>
</dbReference>
<evidence type="ECO:0000259" key="8">
    <source>
        <dbReference type="PROSITE" id="PS50113"/>
    </source>
</evidence>
<comment type="catalytic activity">
    <reaction evidence="1">
        <text>ATP + protein L-histidine = ADP + protein N-phospho-L-histidine.</text>
        <dbReference type="EC" id="2.7.13.3"/>
    </reaction>
</comment>
<feature type="domain" description="Response regulatory" evidence="6">
    <location>
        <begin position="578"/>
        <end position="693"/>
    </location>
</feature>
<dbReference type="InterPro" id="IPR035965">
    <property type="entry name" value="PAS-like_dom_sf"/>
</dbReference>
<dbReference type="SUPFAM" id="SSF52172">
    <property type="entry name" value="CheY-like"/>
    <property type="match status" value="1"/>
</dbReference>
<dbReference type="InterPro" id="IPR005467">
    <property type="entry name" value="His_kinase_dom"/>
</dbReference>
<dbReference type="SMART" id="SM00448">
    <property type="entry name" value="REC"/>
    <property type="match status" value="1"/>
</dbReference>
<dbReference type="Gene3D" id="3.30.565.10">
    <property type="entry name" value="Histidine kinase-like ATPase, C-terminal domain"/>
    <property type="match status" value="1"/>
</dbReference>
<comment type="caution">
    <text evidence="9">The sequence shown here is derived from an EMBL/GenBank/DDBJ whole genome shotgun (WGS) entry which is preliminary data.</text>
</comment>
<evidence type="ECO:0000259" key="7">
    <source>
        <dbReference type="PROSITE" id="PS50112"/>
    </source>
</evidence>
<dbReference type="EMBL" id="JADIKJ010000012">
    <property type="protein sequence ID" value="MFK2901009.1"/>
    <property type="molecule type" value="Genomic_DNA"/>
</dbReference>
<evidence type="ECO:0000256" key="3">
    <source>
        <dbReference type="ARBA" id="ARBA00022553"/>
    </source>
</evidence>
<keyword evidence="10" id="KW-1185">Reference proteome</keyword>
<dbReference type="PROSITE" id="PS50113">
    <property type="entry name" value="PAC"/>
    <property type="match status" value="1"/>
</dbReference>
<dbReference type="InterPro" id="IPR036097">
    <property type="entry name" value="HisK_dim/P_sf"/>
</dbReference>
<evidence type="ECO:0000256" key="1">
    <source>
        <dbReference type="ARBA" id="ARBA00000085"/>
    </source>
</evidence>
<dbReference type="InterPro" id="IPR004358">
    <property type="entry name" value="Sig_transdc_His_kin-like_C"/>
</dbReference>
<name>A0ABW8JIR5_9GAMM</name>
<dbReference type="InterPro" id="IPR011006">
    <property type="entry name" value="CheY-like_superfamily"/>
</dbReference>
<dbReference type="EC" id="2.7.13.3" evidence="2"/>
<dbReference type="SUPFAM" id="SSF47384">
    <property type="entry name" value="Homodimeric domain of signal transducing histidine kinase"/>
    <property type="match status" value="1"/>
</dbReference>
<dbReference type="SMART" id="SM00091">
    <property type="entry name" value="PAS"/>
    <property type="match status" value="2"/>
</dbReference>
<feature type="domain" description="Histidine kinase" evidence="5">
    <location>
        <begin position="336"/>
        <end position="558"/>
    </location>
</feature>
<keyword evidence="3 4" id="KW-0597">Phosphoprotein</keyword>
<reference evidence="9 10" key="1">
    <citation type="submission" date="2020-10" db="EMBL/GenBank/DDBJ databases">
        <title>Phylogeny of dyella-like bacteria.</title>
        <authorList>
            <person name="Fu J."/>
        </authorList>
    </citation>
    <scope>NUCLEOTIDE SEQUENCE [LARGE SCALE GENOMIC DNA]</scope>
    <source>
        <strain evidence="9 10">JP1</strain>
    </source>
</reference>
<dbReference type="SMART" id="SM00388">
    <property type="entry name" value="HisKA"/>
    <property type="match status" value="1"/>
</dbReference>
<dbReference type="Pfam" id="PF00512">
    <property type="entry name" value="HisKA"/>
    <property type="match status" value="1"/>
</dbReference>
<dbReference type="InterPro" id="IPR003594">
    <property type="entry name" value="HATPase_dom"/>
</dbReference>
<dbReference type="Pfam" id="PF02518">
    <property type="entry name" value="HATPase_c"/>
    <property type="match status" value="1"/>
</dbReference>
<dbReference type="PANTHER" id="PTHR43065">
    <property type="entry name" value="SENSOR HISTIDINE KINASE"/>
    <property type="match status" value="1"/>
</dbReference>
<dbReference type="Gene3D" id="3.40.50.2300">
    <property type="match status" value="1"/>
</dbReference>
<dbReference type="PANTHER" id="PTHR43065:SF49">
    <property type="entry name" value="HISTIDINE KINASE"/>
    <property type="match status" value="1"/>
</dbReference>
<dbReference type="PROSITE" id="PS50112">
    <property type="entry name" value="PAS"/>
    <property type="match status" value="1"/>
</dbReference>
<dbReference type="PROSITE" id="PS50110">
    <property type="entry name" value="RESPONSE_REGULATORY"/>
    <property type="match status" value="1"/>
</dbReference>
<accession>A0ABW8JIR5</accession>
<organism evidence="9 10">
    <name type="scientific">Dyella jejuensis</name>
    <dbReference type="NCBI Taxonomy" id="1432009"/>
    <lineage>
        <taxon>Bacteria</taxon>
        <taxon>Pseudomonadati</taxon>
        <taxon>Pseudomonadota</taxon>
        <taxon>Gammaproteobacteria</taxon>
        <taxon>Lysobacterales</taxon>
        <taxon>Rhodanobacteraceae</taxon>
        <taxon>Dyella</taxon>
    </lineage>
</organism>
<feature type="modified residue" description="4-aspartylphosphate" evidence="4">
    <location>
        <position position="628"/>
    </location>
</feature>
<dbReference type="CDD" id="cd00130">
    <property type="entry name" value="PAS"/>
    <property type="match status" value="1"/>
</dbReference>
<dbReference type="Pfam" id="PF00072">
    <property type="entry name" value="Response_reg"/>
    <property type="match status" value="1"/>
</dbReference>
<dbReference type="InterPro" id="IPR003661">
    <property type="entry name" value="HisK_dim/P_dom"/>
</dbReference>
<feature type="domain" description="PAS" evidence="7">
    <location>
        <begin position="59"/>
        <end position="123"/>
    </location>
</feature>
<dbReference type="NCBIfam" id="TIGR00229">
    <property type="entry name" value="sensory_box"/>
    <property type="match status" value="2"/>
</dbReference>
<dbReference type="PROSITE" id="PS50109">
    <property type="entry name" value="HIS_KIN"/>
    <property type="match status" value="1"/>
</dbReference>
<dbReference type="Gene3D" id="3.30.450.20">
    <property type="entry name" value="PAS domain"/>
    <property type="match status" value="2"/>
</dbReference>
<dbReference type="RefSeq" id="WP_404547533.1">
    <property type="nucleotide sequence ID" value="NZ_JADIKJ010000012.1"/>
</dbReference>
<dbReference type="SUPFAM" id="SSF55874">
    <property type="entry name" value="ATPase domain of HSP90 chaperone/DNA topoisomerase II/histidine kinase"/>
    <property type="match status" value="1"/>
</dbReference>
<protein>
    <recommendedName>
        <fullName evidence="2">histidine kinase</fullName>
        <ecNumber evidence="2">2.7.13.3</ecNumber>
    </recommendedName>
</protein>
<feature type="domain" description="PAC" evidence="8">
    <location>
        <begin position="271"/>
        <end position="323"/>
    </location>
</feature>
<sequence length="698" mass="75619">MNDSFFPNVLQSVDDAETAELRQRLLEAEETLDAIRNGEVDAVVIGGPRGSVVYTLEGADKPYRILVEQMQEGAVSLSDDGMTLYCNQRFATLLGVKRESLIGGSIIDFLSPDERIAFEQLLKGGTDFGRSAEFTLVAASGAAVPVNVSVANLETETTATPVLCAVITDLTHSRRRSHELAAANQQLANEVKERRRIEDSLQLALEAAGMGYWSLDLHNGAINYSPRYAEIFGLAGGSQGEPLETILSQFIEEDRAEVSRGFAAATGTGAVQLEKRITRGNDHALRWVQLKARTHYQDGRAVSIAGVVSDVTHRRLIEEQLRQSQKMEAIGQLTGGIAHDFNNLLMVIGGSLDMLDVRAERDARTSRLLAAARHGVERGAKLTQQLLAFSRRQDLRAEAICIDDLIGTFRSLLDRAIGETVELTIEPAAQRWFCRTDPHQLETAILNLAINACDAMPRGGHLRIITVLEALDEQTASAYDAKAGEYVTVAVADTGVGMTPELIARVFEPFFTTKEVGKGTGLGLSQVYGFARQSGGFVSIQSEPGRGTTVSIHLPRTHEAPAVATDTRPHMDTRGKGVVLVVEDDDDVRTVTCGLLQDLGYSVLEADSGRRALDIVESGKHIDLVFSDVVMSGDMNGIDLARALTSRHVGTPILLTSGYTALRLVSDATLEGLQFLRKPFNQNELSIAVGAMLKAARA</sequence>
<evidence type="ECO:0000256" key="2">
    <source>
        <dbReference type="ARBA" id="ARBA00012438"/>
    </source>
</evidence>
<dbReference type="SUPFAM" id="SSF55785">
    <property type="entry name" value="PYP-like sensor domain (PAS domain)"/>
    <property type="match status" value="2"/>
</dbReference>
<dbReference type="InterPro" id="IPR000700">
    <property type="entry name" value="PAS-assoc_C"/>
</dbReference>
<dbReference type="InterPro" id="IPR036890">
    <property type="entry name" value="HATPase_C_sf"/>
</dbReference>
<dbReference type="PRINTS" id="PR00344">
    <property type="entry name" value="BCTRLSENSOR"/>
</dbReference>
<evidence type="ECO:0000259" key="6">
    <source>
        <dbReference type="PROSITE" id="PS50110"/>
    </source>
</evidence>
<dbReference type="InterPro" id="IPR000014">
    <property type="entry name" value="PAS"/>
</dbReference>
<dbReference type="CDD" id="cd00082">
    <property type="entry name" value="HisKA"/>
    <property type="match status" value="1"/>
</dbReference>
<dbReference type="SMART" id="SM00387">
    <property type="entry name" value="HATPase_c"/>
    <property type="match status" value="1"/>
</dbReference>
<evidence type="ECO:0000259" key="5">
    <source>
        <dbReference type="PROSITE" id="PS50109"/>
    </source>
</evidence>
<dbReference type="Pfam" id="PF13426">
    <property type="entry name" value="PAS_9"/>
    <property type="match status" value="1"/>
</dbReference>
<evidence type="ECO:0000256" key="4">
    <source>
        <dbReference type="PROSITE-ProRule" id="PRU00169"/>
    </source>
</evidence>
<dbReference type="Proteomes" id="UP001620461">
    <property type="component" value="Unassembled WGS sequence"/>
</dbReference>
<evidence type="ECO:0000313" key="9">
    <source>
        <dbReference type="EMBL" id="MFK2901009.1"/>
    </source>
</evidence>
<proteinExistence type="predicted"/>
<evidence type="ECO:0000313" key="10">
    <source>
        <dbReference type="Proteomes" id="UP001620461"/>
    </source>
</evidence>